<keyword evidence="5" id="KW-1185">Reference proteome</keyword>
<dbReference type="InterPro" id="IPR040079">
    <property type="entry name" value="Glutathione_S-Trfase"/>
</dbReference>
<dbReference type="SFLD" id="SFLDS00019">
    <property type="entry name" value="Glutathione_Transferase_(cytos"/>
    <property type="match status" value="1"/>
</dbReference>
<dbReference type="CDD" id="cd03056">
    <property type="entry name" value="GST_N_4"/>
    <property type="match status" value="1"/>
</dbReference>
<dbReference type="SUPFAM" id="SSF52833">
    <property type="entry name" value="Thioredoxin-like"/>
    <property type="match status" value="1"/>
</dbReference>
<organism evidence="4 5">
    <name type="scientific">Pseudomonas leptonychotis</name>
    <dbReference type="NCBI Taxonomy" id="2448482"/>
    <lineage>
        <taxon>Bacteria</taxon>
        <taxon>Pseudomonadati</taxon>
        <taxon>Pseudomonadota</taxon>
        <taxon>Gammaproteobacteria</taxon>
        <taxon>Pseudomonadales</taxon>
        <taxon>Pseudomonadaceae</taxon>
        <taxon>Pseudomonas</taxon>
    </lineage>
</organism>
<dbReference type="Pfam" id="PF02798">
    <property type="entry name" value="GST_N"/>
    <property type="match status" value="1"/>
</dbReference>
<accession>A0A4T1ZS94</accession>
<evidence type="ECO:0000313" key="5">
    <source>
        <dbReference type="Proteomes" id="UP000307541"/>
    </source>
</evidence>
<keyword evidence="4" id="KW-0808">Transferase</keyword>
<feature type="domain" description="GST C-terminal" evidence="3">
    <location>
        <begin position="90"/>
        <end position="209"/>
    </location>
</feature>
<dbReference type="Gene3D" id="3.40.30.10">
    <property type="entry name" value="Glutaredoxin"/>
    <property type="match status" value="1"/>
</dbReference>
<dbReference type="SFLD" id="SFLDG00358">
    <property type="entry name" value="Main_(cytGST)"/>
    <property type="match status" value="1"/>
</dbReference>
<dbReference type="RefSeq" id="WP_136665714.1">
    <property type="nucleotide sequence ID" value="NZ_RFLV01000004.1"/>
</dbReference>
<dbReference type="CDD" id="cd03206">
    <property type="entry name" value="GST_C_7"/>
    <property type="match status" value="1"/>
</dbReference>
<evidence type="ECO:0000256" key="1">
    <source>
        <dbReference type="RuleBase" id="RU003494"/>
    </source>
</evidence>
<feature type="domain" description="GST N-terminal" evidence="2">
    <location>
        <begin position="4"/>
        <end position="85"/>
    </location>
</feature>
<dbReference type="InterPro" id="IPR036249">
    <property type="entry name" value="Thioredoxin-like_sf"/>
</dbReference>
<dbReference type="OrthoDB" id="9797500at2"/>
<dbReference type="SUPFAM" id="SSF47616">
    <property type="entry name" value="GST C-terminal domain-like"/>
    <property type="match status" value="1"/>
</dbReference>
<dbReference type="EMBL" id="RFLV01000004">
    <property type="protein sequence ID" value="TIH07105.1"/>
    <property type="molecule type" value="Genomic_DNA"/>
</dbReference>
<dbReference type="SFLD" id="SFLDG01151">
    <property type="entry name" value="Main.2:_Nu-like"/>
    <property type="match status" value="1"/>
</dbReference>
<dbReference type="InterPro" id="IPR036282">
    <property type="entry name" value="Glutathione-S-Trfase_C_sf"/>
</dbReference>
<comment type="caution">
    <text evidence="4">The sequence shown here is derived from an EMBL/GenBank/DDBJ whole genome shotgun (WGS) entry which is preliminary data.</text>
</comment>
<dbReference type="Pfam" id="PF00043">
    <property type="entry name" value="GST_C"/>
    <property type="match status" value="1"/>
</dbReference>
<dbReference type="AlphaFoldDB" id="A0A4T1ZS94"/>
<proteinExistence type="inferred from homology"/>
<dbReference type="PROSITE" id="PS50405">
    <property type="entry name" value="GST_CTER"/>
    <property type="match status" value="1"/>
</dbReference>
<dbReference type="InterPro" id="IPR010987">
    <property type="entry name" value="Glutathione-S-Trfase_C-like"/>
</dbReference>
<reference evidence="4 5" key="1">
    <citation type="submission" date="2018-10" db="EMBL/GenBank/DDBJ databases">
        <title>Pseudomonas leptonychotis sp. nov., isolated from Weddell seals in Antarctica.</title>
        <authorList>
            <person name="Novakova D."/>
            <person name="Svec P."/>
            <person name="Kralova S."/>
            <person name="Kristofova L."/>
            <person name="Zeman M."/>
            <person name="Pantucek R."/>
            <person name="Maslanova I."/>
            <person name="Sedlacek I."/>
        </authorList>
    </citation>
    <scope>NUCLEOTIDE SEQUENCE [LARGE SCALE GENOMIC DNA]</scope>
    <source>
        <strain evidence="4 5">CCM 8849</strain>
    </source>
</reference>
<dbReference type="InterPro" id="IPR004046">
    <property type="entry name" value="GST_C"/>
</dbReference>
<evidence type="ECO:0000259" key="3">
    <source>
        <dbReference type="PROSITE" id="PS50405"/>
    </source>
</evidence>
<name>A0A4T1ZS94_9PSED</name>
<dbReference type="Gene3D" id="1.20.1050.10">
    <property type="match status" value="1"/>
</dbReference>
<dbReference type="Proteomes" id="UP000307541">
    <property type="component" value="Unassembled WGS sequence"/>
</dbReference>
<comment type="similarity">
    <text evidence="1">Belongs to the GST superfamily.</text>
</comment>
<dbReference type="GO" id="GO:0016740">
    <property type="term" value="F:transferase activity"/>
    <property type="evidence" value="ECO:0007669"/>
    <property type="project" value="UniProtKB-KW"/>
</dbReference>
<gene>
    <name evidence="4" type="ORF">D8779_17315</name>
</gene>
<dbReference type="InterPro" id="IPR004045">
    <property type="entry name" value="Glutathione_S-Trfase_N"/>
</dbReference>
<evidence type="ECO:0000259" key="2">
    <source>
        <dbReference type="PROSITE" id="PS50404"/>
    </source>
</evidence>
<evidence type="ECO:0000313" key="4">
    <source>
        <dbReference type="EMBL" id="TIH07105.1"/>
    </source>
</evidence>
<sequence>MSQPAIKLYRHPLSGHAHRVELLLSLLKLPTELVFVDLANGAHKKPEFLAINAFGQVPVIDDSGIILSDSNAILVYLAKKYGNGSWLAEDPLAAARIQRWLSVAAGQLAFGPASARLITVFGAPLNAEEVIARSHALLNVMDGELASTPFLAGAAATIADVANYTYIAHAPEGNVSLQAYPNVRAWLERVQALPGFVPMQPTAAGLQAA</sequence>
<protein>
    <submittedName>
        <fullName evidence="4">Glutathione S-transferase</fullName>
    </submittedName>
</protein>
<dbReference type="PANTHER" id="PTHR44051:SF2">
    <property type="entry name" value="HYPOTHETICAL GLUTATHIONE S-TRANSFERASE LIKE PROTEIN"/>
    <property type="match status" value="1"/>
</dbReference>
<dbReference type="PROSITE" id="PS50404">
    <property type="entry name" value="GST_NTER"/>
    <property type="match status" value="1"/>
</dbReference>
<dbReference type="PANTHER" id="PTHR44051">
    <property type="entry name" value="GLUTATHIONE S-TRANSFERASE-RELATED"/>
    <property type="match status" value="1"/>
</dbReference>